<name>A0ABY7U7V1_9CORY</name>
<dbReference type="InterPro" id="IPR002656">
    <property type="entry name" value="Acyl_transf_3_dom"/>
</dbReference>
<feature type="transmembrane region" description="Helical" evidence="2">
    <location>
        <begin position="382"/>
        <end position="406"/>
    </location>
</feature>
<gene>
    <name evidence="5" type="primary">oatA1</name>
    <name evidence="5" type="ORF">CMASS_06740</name>
</gene>
<evidence type="ECO:0000313" key="5">
    <source>
        <dbReference type="EMBL" id="WCZ32782.1"/>
    </source>
</evidence>
<feature type="transmembrane region" description="Helical" evidence="2">
    <location>
        <begin position="42"/>
        <end position="59"/>
    </location>
</feature>
<feature type="transmembrane region" description="Helical" evidence="2">
    <location>
        <begin position="182"/>
        <end position="201"/>
    </location>
</feature>
<feature type="transmembrane region" description="Helical" evidence="2">
    <location>
        <begin position="245"/>
        <end position="262"/>
    </location>
</feature>
<dbReference type="EMBL" id="CP063189">
    <property type="protein sequence ID" value="WCZ32782.1"/>
    <property type="molecule type" value="Genomic_DNA"/>
</dbReference>
<protein>
    <submittedName>
        <fullName evidence="5">O-acetyltransferase OatA</fullName>
        <ecNumber evidence="5">2.3.1.-</ecNumber>
    </submittedName>
</protein>
<dbReference type="GO" id="GO:0016746">
    <property type="term" value="F:acyltransferase activity"/>
    <property type="evidence" value="ECO:0007669"/>
    <property type="project" value="UniProtKB-KW"/>
</dbReference>
<evidence type="ECO:0000256" key="2">
    <source>
        <dbReference type="SAM" id="Phobius"/>
    </source>
</evidence>
<keyword evidence="2" id="KW-0472">Membrane</keyword>
<keyword evidence="5" id="KW-0012">Acyltransferase</keyword>
<keyword evidence="6" id="KW-1185">Reference proteome</keyword>
<dbReference type="EC" id="2.3.1.-" evidence="5"/>
<dbReference type="Pfam" id="PF19040">
    <property type="entry name" value="SGNH"/>
    <property type="match status" value="1"/>
</dbReference>
<keyword evidence="2" id="KW-1133">Transmembrane helix</keyword>
<feature type="transmembrane region" description="Helical" evidence="2">
    <location>
        <begin position="274"/>
        <end position="295"/>
    </location>
</feature>
<feature type="domain" description="SGNH" evidence="4">
    <location>
        <begin position="475"/>
        <end position="694"/>
    </location>
</feature>
<evidence type="ECO:0000256" key="1">
    <source>
        <dbReference type="SAM" id="MobiDB-lite"/>
    </source>
</evidence>
<feature type="transmembrane region" description="Helical" evidence="2">
    <location>
        <begin position="79"/>
        <end position="98"/>
    </location>
</feature>
<dbReference type="Pfam" id="PF01757">
    <property type="entry name" value="Acyl_transf_3"/>
    <property type="match status" value="1"/>
</dbReference>
<dbReference type="InterPro" id="IPR050879">
    <property type="entry name" value="Acyltransferase_3"/>
</dbReference>
<keyword evidence="5" id="KW-0808">Transferase</keyword>
<feature type="transmembrane region" description="Helical" evidence="2">
    <location>
        <begin position="330"/>
        <end position="352"/>
    </location>
</feature>
<dbReference type="RefSeq" id="WP_022862255.1">
    <property type="nucleotide sequence ID" value="NZ_ATVG01000001.1"/>
</dbReference>
<feature type="compositionally biased region" description="Low complexity" evidence="1">
    <location>
        <begin position="744"/>
        <end position="753"/>
    </location>
</feature>
<feature type="transmembrane region" description="Helical" evidence="2">
    <location>
        <begin position="307"/>
        <end position="324"/>
    </location>
</feature>
<sequence length="847" mass="91653">MSQDSSRSFRYRYDLDGLRGLAIGLVVLYHVFVGRVSGGVDVFLLLSGYFFLGSQLRYAAKPNASLNPWWPLWRTIRRLVPSLALVIGVTFLLVLTLTPELLRDEFTRQVMATTLYFQNWELASQDADYAAASASTSPLQHMWSMSVQGQFYVLGIALCTLLGLGVRRIARTAGQDAASRRIRKIAGPLLIVVTIASFAYASRFGFFGTPGNYYSTWSRVWELSLGAVLVLYGSRISLPRRVADLCALAGLVLLACTGMFIADSTAYPGPLSLLPLGGAVLIIIGGGGRVSGALASRPARWLGRIAYPLYLWHWPLLIILTRHLDYDTPPWWLGVVVVVGSLVLADLTHRFVEEPLRQHRKRPTRDDMPVNRAVQQVRSRPGALRAVGGVVTAVAVLALLAVHPVWRGTVTGANREFLDPHDYPGAMALHGAETPKGKEVKPDPILVRGMNPITSQKHCFIPDSVDPDEFFDEDKDGNPCIFGDTDSDFEVYVVGGSHAEQYIPVIDALGRDKGFKVVPMLRQGCPIELGDDLTVSDDCAEWSELVTERIIDADPDLVISNTTRPQDPAGHGPDTVPAGYIQFWDELADHDIPFLGFRDNPWGFDDQGKMQEFDECYVATEDAVGCGMQRDEVYAPTDPSAPILAHFDNMLAVDTSDWFCDEKDCPVVIGNTFVYRDMHHISSAYAESLRPLVEEILDPFLEGKKFEQPLADGLQPAQFGKDGLPIPGSEIKDPKKKPQRGATDDSSSTPGSGSDSGMGAGSNDGTGSGGYGYGYGYDYGGGYGNGYGTDGGYGYGYGGGYNGGYGYGGGNGYGYGYGSGVGAATSGQGQQPPAPTPYFGSGQPSAV</sequence>
<feature type="transmembrane region" description="Helical" evidence="2">
    <location>
        <begin position="213"/>
        <end position="233"/>
    </location>
</feature>
<accession>A0ABY7U7V1</accession>
<feature type="domain" description="Acyltransferase 3" evidence="3">
    <location>
        <begin position="13"/>
        <end position="348"/>
    </location>
</feature>
<feature type="transmembrane region" description="Helical" evidence="2">
    <location>
        <begin position="151"/>
        <end position="170"/>
    </location>
</feature>
<reference evidence="5 6" key="1">
    <citation type="submission" date="2020-10" db="EMBL/GenBank/DDBJ databases">
        <title>Complete genome sequence of Corynebacterium massiliense DSM 45435, type strain of Corynebacterium massiliense.</title>
        <authorList>
            <person name="Busche T."/>
            <person name="Kalinowski J."/>
            <person name="Ruckert C."/>
        </authorList>
    </citation>
    <scope>NUCLEOTIDE SEQUENCE [LARGE SCALE GENOMIC DNA]</scope>
    <source>
        <strain evidence="5 6">DSM 45435</strain>
    </source>
</reference>
<feature type="compositionally biased region" description="Gly residues" evidence="1">
    <location>
        <begin position="754"/>
        <end position="764"/>
    </location>
</feature>
<keyword evidence="2" id="KW-0812">Transmembrane</keyword>
<evidence type="ECO:0000259" key="4">
    <source>
        <dbReference type="Pfam" id="PF19040"/>
    </source>
</evidence>
<feature type="region of interest" description="Disordered" evidence="1">
    <location>
        <begin position="711"/>
        <end position="764"/>
    </location>
</feature>
<evidence type="ECO:0000259" key="3">
    <source>
        <dbReference type="Pfam" id="PF01757"/>
    </source>
</evidence>
<organism evidence="5 6">
    <name type="scientific">Corynebacterium massiliense DSM 45435</name>
    <dbReference type="NCBI Taxonomy" id="1121364"/>
    <lineage>
        <taxon>Bacteria</taxon>
        <taxon>Bacillati</taxon>
        <taxon>Actinomycetota</taxon>
        <taxon>Actinomycetes</taxon>
        <taxon>Mycobacteriales</taxon>
        <taxon>Corynebacteriaceae</taxon>
        <taxon>Corynebacterium</taxon>
    </lineage>
</organism>
<evidence type="ECO:0000313" key="6">
    <source>
        <dbReference type="Proteomes" id="UP001220064"/>
    </source>
</evidence>
<feature type="region of interest" description="Disordered" evidence="1">
    <location>
        <begin position="819"/>
        <end position="847"/>
    </location>
</feature>
<dbReference type="InterPro" id="IPR043968">
    <property type="entry name" value="SGNH"/>
</dbReference>
<dbReference type="Proteomes" id="UP001220064">
    <property type="component" value="Chromosome"/>
</dbReference>
<dbReference type="PANTHER" id="PTHR23028">
    <property type="entry name" value="ACETYLTRANSFERASE"/>
    <property type="match status" value="1"/>
</dbReference>
<dbReference type="PANTHER" id="PTHR23028:SF53">
    <property type="entry name" value="ACYL_TRANSF_3 DOMAIN-CONTAINING PROTEIN"/>
    <property type="match status" value="1"/>
</dbReference>
<proteinExistence type="predicted"/>